<dbReference type="PANTHER" id="PTHR24113:SF15">
    <property type="entry name" value="NACHT DOMAIN-CONTAINING PROTEIN"/>
    <property type="match status" value="1"/>
</dbReference>
<evidence type="ECO:0000256" key="1">
    <source>
        <dbReference type="SAM" id="MobiDB-lite"/>
    </source>
</evidence>
<organism evidence="2 3">
    <name type="scientific">Nannochloropsis salina CCMP1776</name>
    <dbReference type="NCBI Taxonomy" id="1027361"/>
    <lineage>
        <taxon>Eukaryota</taxon>
        <taxon>Sar</taxon>
        <taxon>Stramenopiles</taxon>
        <taxon>Ochrophyta</taxon>
        <taxon>Eustigmatophyceae</taxon>
        <taxon>Eustigmatales</taxon>
        <taxon>Monodopsidaceae</taxon>
        <taxon>Microchloropsis</taxon>
        <taxon>Microchloropsis salina</taxon>
    </lineage>
</organism>
<dbReference type="GO" id="GO:0048471">
    <property type="term" value="C:perinuclear region of cytoplasm"/>
    <property type="evidence" value="ECO:0007669"/>
    <property type="project" value="TreeGrafter"/>
</dbReference>
<proteinExistence type="predicted"/>
<dbReference type="GO" id="GO:0006913">
    <property type="term" value="P:nucleocytoplasmic transport"/>
    <property type="evidence" value="ECO:0007669"/>
    <property type="project" value="TreeGrafter"/>
</dbReference>
<dbReference type="Gene3D" id="3.80.10.10">
    <property type="entry name" value="Ribonuclease Inhibitor"/>
    <property type="match status" value="2"/>
</dbReference>
<dbReference type="PANTHER" id="PTHR24113">
    <property type="entry name" value="RAN GTPASE-ACTIVATING PROTEIN 1"/>
    <property type="match status" value="1"/>
</dbReference>
<dbReference type="GO" id="GO:0005096">
    <property type="term" value="F:GTPase activator activity"/>
    <property type="evidence" value="ECO:0007669"/>
    <property type="project" value="InterPro"/>
</dbReference>
<dbReference type="GO" id="GO:0005634">
    <property type="term" value="C:nucleus"/>
    <property type="evidence" value="ECO:0007669"/>
    <property type="project" value="TreeGrafter"/>
</dbReference>
<evidence type="ECO:0000313" key="3">
    <source>
        <dbReference type="Proteomes" id="UP000355283"/>
    </source>
</evidence>
<dbReference type="GO" id="GO:0031267">
    <property type="term" value="F:small GTPase binding"/>
    <property type="evidence" value="ECO:0007669"/>
    <property type="project" value="TreeGrafter"/>
</dbReference>
<dbReference type="Proteomes" id="UP000355283">
    <property type="component" value="Unassembled WGS sequence"/>
</dbReference>
<dbReference type="EMBL" id="SDOX01000016">
    <property type="protein sequence ID" value="TFJ85032.1"/>
    <property type="molecule type" value="Genomic_DNA"/>
</dbReference>
<keyword evidence="3" id="KW-1185">Reference proteome</keyword>
<protein>
    <submittedName>
        <fullName evidence="2">Uncharacterized protein</fullName>
    </submittedName>
</protein>
<name>A0A4D9D065_9STRA</name>
<accession>A0A4D9D065</accession>
<dbReference type="InterPro" id="IPR001611">
    <property type="entry name" value="Leu-rich_rpt"/>
</dbReference>
<comment type="caution">
    <text evidence="2">The sequence shown here is derived from an EMBL/GenBank/DDBJ whole genome shotgun (WGS) entry which is preliminary data.</text>
</comment>
<dbReference type="Pfam" id="PF13516">
    <property type="entry name" value="LRR_6"/>
    <property type="match status" value="6"/>
</dbReference>
<gene>
    <name evidence="2" type="ORF">NSK_003456</name>
</gene>
<dbReference type="AlphaFoldDB" id="A0A4D9D065"/>
<dbReference type="SMART" id="SM00368">
    <property type="entry name" value="LRR_RI"/>
    <property type="match status" value="6"/>
</dbReference>
<dbReference type="SUPFAM" id="SSF52047">
    <property type="entry name" value="RNI-like"/>
    <property type="match status" value="1"/>
</dbReference>
<sequence>MLHLANCQIGPIGFSSLLVAFEFGACDGLTSLDLSRNRLYAPGLVAFARLLEKGREGGREERREEEEEEGRMAELVPPPSFPPRLPHLQHLLLGNVWASAIGAAALAAAFASGACPSLLTLDMSYNDLHSAGAQALLSAFASSGACAKLQRLNLAGNGLGAQGAWEIGRAFASGWGKALRVLSLASNGLGAGGVEALLEAARGGTGREGGRERDRPFRYYHVREEGMNVGGGRRDHLRPDFASSSYLASTSSSSAFPPPLLVTVPSEASSYPLQSLQILNLFLNGAGDEGASEVAAALAHGLLPSLQFLDLAANRITQEGVGGLVSALQEDRDGIEGEGGVYLRVRRRRKRPDLNLAFNLLPWEKESYVHAMPPGVSL</sequence>
<dbReference type="InterPro" id="IPR027038">
    <property type="entry name" value="RanGap"/>
</dbReference>
<feature type="region of interest" description="Disordered" evidence="1">
    <location>
        <begin position="55"/>
        <end position="79"/>
    </location>
</feature>
<evidence type="ECO:0000313" key="2">
    <source>
        <dbReference type="EMBL" id="TFJ85032.1"/>
    </source>
</evidence>
<reference evidence="2 3" key="1">
    <citation type="submission" date="2019-01" db="EMBL/GenBank/DDBJ databases">
        <title>Nuclear Genome Assembly of the Microalgal Biofuel strain Nannochloropsis salina CCMP1776.</title>
        <authorList>
            <person name="Hovde B."/>
        </authorList>
    </citation>
    <scope>NUCLEOTIDE SEQUENCE [LARGE SCALE GENOMIC DNA]</scope>
    <source>
        <strain evidence="2 3">CCMP1776</strain>
    </source>
</reference>
<dbReference type="GO" id="GO:0005829">
    <property type="term" value="C:cytosol"/>
    <property type="evidence" value="ECO:0007669"/>
    <property type="project" value="TreeGrafter"/>
</dbReference>
<dbReference type="OrthoDB" id="10429668at2759"/>
<dbReference type="InterPro" id="IPR032675">
    <property type="entry name" value="LRR_dom_sf"/>
</dbReference>